<dbReference type="PROSITE" id="PS51819">
    <property type="entry name" value="VOC"/>
    <property type="match status" value="1"/>
</dbReference>
<dbReference type="InterPro" id="IPR029068">
    <property type="entry name" value="Glyas_Bleomycin-R_OHBP_Dase"/>
</dbReference>
<name>A0A8J3RDC2_9ACTN</name>
<dbReference type="EMBL" id="BOOG01000067">
    <property type="protein sequence ID" value="GIH72938.1"/>
    <property type="molecule type" value="Genomic_DNA"/>
</dbReference>
<dbReference type="Pfam" id="PF00903">
    <property type="entry name" value="Glyoxalase"/>
    <property type="match status" value="1"/>
</dbReference>
<dbReference type="Gene3D" id="3.10.180.10">
    <property type="entry name" value="2,3-Dihydroxybiphenyl 1,2-Dioxygenase, domain 1"/>
    <property type="match status" value="1"/>
</dbReference>
<gene>
    <name evidence="2" type="ORF">Mth01_51910</name>
</gene>
<dbReference type="PANTHER" id="PTHR39175">
    <property type="entry name" value="FAMILY PROTEIN, PUTATIVE (AFU_ORTHOLOGUE AFUA_3G15060)-RELATED"/>
    <property type="match status" value="1"/>
</dbReference>
<dbReference type="Proteomes" id="UP000610966">
    <property type="component" value="Unassembled WGS sequence"/>
</dbReference>
<dbReference type="InterPro" id="IPR004360">
    <property type="entry name" value="Glyas_Fos-R_dOase_dom"/>
</dbReference>
<organism evidence="2 3">
    <name type="scientific">Sphaerimonospora thailandensis</name>
    <dbReference type="NCBI Taxonomy" id="795644"/>
    <lineage>
        <taxon>Bacteria</taxon>
        <taxon>Bacillati</taxon>
        <taxon>Actinomycetota</taxon>
        <taxon>Actinomycetes</taxon>
        <taxon>Streptosporangiales</taxon>
        <taxon>Streptosporangiaceae</taxon>
        <taxon>Sphaerimonospora</taxon>
    </lineage>
</organism>
<feature type="domain" description="VOC" evidence="1">
    <location>
        <begin position="30"/>
        <end position="144"/>
    </location>
</feature>
<evidence type="ECO:0000313" key="3">
    <source>
        <dbReference type="Proteomes" id="UP000610966"/>
    </source>
</evidence>
<accession>A0A8J3RDC2</accession>
<dbReference type="InterPro" id="IPR037523">
    <property type="entry name" value="VOC_core"/>
</dbReference>
<dbReference type="SUPFAM" id="SSF54593">
    <property type="entry name" value="Glyoxalase/Bleomycin resistance protein/Dihydroxybiphenyl dioxygenase"/>
    <property type="match status" value="1"/>
</dbReference>
<dbReference type="AlphaFoldDB" id="A0A8J3RDC2"/>
<reference evidence="2" key="1">
    <citation type="submission" date="2021-01" db="EMBL/GenBank/DDBJ databases">
        <title>Whole genome shotgun sequence of Sphaerimonospora thailandensis NBRC 107569.</title>
        <authorList>
            <person name="Komaki H."/>
            <person name="Tamura T."/>
        </authorList>
    </citation>
    <scope>NUCLEOTIDE SEQUENCE</scope>
    <source>
        <strain evidence="2">NBRC 107569</strain>
    </source>
</reference>
<sequence length="152" mass="16878">MLLTEGDPMSEHTVSAQGYGSDRRSPFGYGLHHVQLAIPAGSEEACRDFYVDVLGMSEITKPPVLAARGGLWVRADTLEIHLGVEADFRPARKAHPGIRVTDLNALAERLTSAGTEVIWDDNFPGHRRFYAHDNVGNRLEFLQQDPDIPAEW</sequence>
<protein>
    <submittedName>
        <fullName evidence="2">Glyoxalase</fullName>
    </submittedName>
</protein>
<evidence type="ECO:0000259" key="1">
    <source>
        <dbReference type="PROSITE" id="PS51819"/>
    </source>
</evidence>
<keyword evidence="3" id="KW-1185">Reference proteome</keyword>
<comment type="caution">
    <text evidence="2">The sequence shown here is derived from an EMBL/GenBank/DDBJ whole genome shotgun (WGS) entry which is preliminary data.</text>
</comment>
<proteinExistence type="predicted"/>
<dbReference type="PANTHER" id="PTHR39175:SF1">
    <property type="entry name" value="FAMILY PROTEIN, PUTATIVE (AFU_ORTHOLOGUE AFUA_3G15060)-RELATED"/>
    <property type="match status" value="1"/>
</dbReference>
<evidence type="ECO:0000313" key="2">
    <source>
        <dbReference type="EMBL" id="GIH72938.1"/>
    </source>
</evidence>